<dbReference type="InterPro" id="IPR013809">
    <property type="entry name" value="ENTH"/>
</dbReference>
<dbReference type="FunFam" id="1.20.5.1700:FF:000002">
    <property type="entry name" value="Huntingtin interacting protein 1"/>
    <property type="match status" value="1"/>
</dbReference>
<evidence type="ECO:0000256" key="8">
    <source>
        <dbReference type="ARBA" id="ARBA00023136"/>
    </source>
</evidence>
<evidence type="ECO:0000256" key="9">
    <source>
        <dbReference type="ARBA" id="ARBA00023203"/>
    </source>
</evidence>
<dbReference type="InterPro" id="IPR030224">
    <property type="entry name" value="Sla2_fam"/>
</dbReference>
<evidence type="ECO:0000256" key="4">
    <source>
        <dbReference type="ARBA" id="ARBA00022490"/>
    </source>
</evidence>
<dbReference type="GO" id="GO:0051130">
    <property type="term" value="P:positive regulation of cellular component organization"/>
    <property type="evidence" value="ECO:0007669"/>
    <property type="project" value="UniProtKB-ARBA"/>
</dbReference>
<dbReference type="GO" id="GO:0007015">
    <property type="term" value="P:actin filament organization"/>
    <property type="evidence" value="ECO:0007669"/>
    <property type="project" value="TreeGrafter"/>
</dbReference>
<dbReference type="GO" id="GO:0006898">
    <property type="term" value="P:receptor-mediated endocytosis"/>
    <property type="evidence" value="ECO:0007669"/>
    <property type="project" value="UniProtKB-ARBA"/>
</dbReference>
<dbReference type="InterPro" id="IPR011417">
    <property type="entry name" value="ANTH_dom"/>
</dbReference>
<evidence type="ECO:0000256" key="11">
    <source>
        <dbReference type="ARBA" id="ARBA00059997"/>
    </source>
</evidence>
<keyword evidence="9" id="KW-0009">Actin-binding</keyword>
<dbReference type="PANTHER" id="PTHR10407">
    <property type="entry name" value="HUNTINGTIN INTERACTING PROTEIN 1"/>
    <property type="match status" value="1"/>
</dbReference>
<dbReference type="GO" id="GO:0030837">
    <property type="term" value="P:negative regulation of actin filament polymerization"/>
    <property type="evidence" value="ECO:0007669"/>
    <property type="project" value="UniProtKB-ARBA"/>
</dbReference>
<evidence type="ECO:0000256" key="12">
    <source>
        <dbReference type="ARBA" id="ARBA00061714"/>
    </source>
</evidence>
<dbReference type="InterPro" id="IPR008942">
    <property type="entry name" value="ENTH_VHS"/>
</dbReference>
<evidence type="ECO:0000259" key="16">
    <source>
        <dbReference type="PROSITE" id="PS50942"/>
    </source>
</evidence>
<feature type="domain" description="ENTH" evidence="16">
    <location>
        <begin position="1"/>
        <end position="123"/>
    </location>
</feature>
<dbReference type="GO" id="GO:0061024">
    <property type="term" value="P:membrane organization"/>
    <property type="evidence" value="ECO:0007669"/>
    <property type="project" value="UniProtKB-ARBA"/>
</dbReference>
<dbReference type="GO" id="GO:0080025">
    <property type="term" value="F:phosphatidylinositol-3,5-bisphosphate binding"/>
    <property type="evidence" value="ECO:0007669"/>
    <property type="project" value="TreeGrafter"/>
</dbReference>
<evidence type="ECO:0000313" key="19">
    <source>
        <dbReference type="Proteomes" id="UP000472272"/>
    </source>
</evidence>
<dbReference type="GO" id="GO:0048471">
    <property type="term" value="C:perinuclear region of cytoplasm"/>
    <property type="evidence" value="ECO:0007669"/>
    <property type="project" value="UniProtKB-SubCell"/>
</dbReference>
<keyword evidence="6" id="KW-0007">Acetylation</keyword>
<dbReference type="FunFam" id="1.20.1410.10:FF:000002">
    <property type="entry name" value="Huntingtin interacting protein 1"/>
    <property type="match status" value="1"/>
</dbReference>
<comment type="subcellular location">
    <subcellularLocation>
        <location evidence="2">Cytoplasm</location>
        <location evidence="2">Perinuclear region</location>
    </subcellularLocation>
    <subcellularLocation>
        <location evidence="1">Cytoplasmic vesicle membrane</location>
    </subcellularLocation>
</comment>
<dbReference type="PROSITE" id="PS50945">
    <property type="entry name" value="I_LWEQ"/>
    <property type="match status" value="1"/>
</dbReference>
<dbReference type="GO" id="GO:0051015">
    <property type="term" value="F:actin filament binding"/>
    <property type="evidence" value="ECO:0007669"/>
    <property type="project" value="UniProtKB-ARBA"/>
</dbReference>
<keyword evidence="10" id="KW-0968">Cytoplasmic vesicle</keyword>
<feature type="coiled-coil region" evidence="14">
    <location>
        <begin position="844"/>
        <end position="873"/>
    </location>
</feature>
<dbReference type="SUPFAM" id="SSF109885">
    <property type="entry name" value="I/LWEQ domain"/>
    <property type="match status" value="1"/>
</dbReference>
<evidence type="ECO:0000256" key="3">
    <source>
        <dbReference type="ARBA" id="ARBA00010135"/>
    </source>
</evidence>
<evidence type="ECO:0000256" key="7">
    <source>
        <dbReference type="ARBA" id="ARBA00023054"/>
    </source>
</evidence>
<dbReference type="InterPro" id="IPR035964">
    <property type="entry name" value="I/LWEQ_dom_sf"/>
</dbReference>
<dbReference type="AlphaFoldDB" id="A0A670JP10"/>
<dbReference type="GO" id="GO:0030864">
    <property type="term" value="C:cortical actin cytoskeleton"/>
    <property type="evidence" value="ECO:0007669"/>
    <property type="project" value="TreeGrafter"/>
</dbReference>
<keyword evidence="19" id="KW-1185">Reference proteome</keyword>
<dbReference type="GO" id="GO:0030659">
    <property type="term" value="C:cytoplasmic vesicle membrane"/>
    <property type="evidence" value="ECO:0007669"/>
    <property type="project" value="UniProtKB-SubCell"/>
</dbReference>
<dbReference type="Gene3D" id="1.20.1410.10">
    <property type="entry name" value="I/LWEQ domain"/>
    <property type="match status" value="1"/>
</dbReference>
<dbReference type="PANTHER" id="PTHR10407:SF14">
    <property type="entry name" value="HUNTINGTIN-INTERACTING PROTEIN 1"/>
    <property type="match status" value="1"/>
</dbReference>
<dbReference type="GO" id="GO:0030136">
    <property type="term" value="C:clathrin-coated vesicle"/>
    <property type="evidence" value="ECO:0007669"/>
    <property type="project" value="UniProtKB-ARBA"/>
</dbReference>
<protein>
    <recommendedName>
        <fullName evidence="13">Huntingtin-interacting protein 1-related protein</fullName>
    </recommendedName>
</protein>
<dbReference type="Pfam" id="PF16515">
    <property type="entry name" value="HIP1_clath_bdg"/>
    <property type="match status" value="1"/>
</dbReference>
<dbReference type="GO" id="GO:0048268">
    <property type="term" value="P:clathrin coat assembly"/>
    <property type="evidence" value="ECO:0007669"/>
    <property type="project" value="TreeGrafter"/>
</dbReference>
<dbReference type="Pfam" id="PF07651">
    <property type="entry name" value="ANTH"/>
    <property type="match status" value="1"/>
</dbReference>
<dbReference type="GO" id="GO:0098793">
    <property type="term" value="C:presynapse"/>
    <property type="evidence" value="ECO:0007669"/>
    <property type="project" value="TreeGrafter"/>
</dbReference>
<feature type="domain" description="I/LWEQ" evidence="17">
    <location>
        <begin position="642"/>
        <end position="878"/>
    </location>
</feature>
<evidence type="ECO:0000256" key="10">
    <source>
        <dbReference type="ARBA" id="ARBA00023329"/>
    </source>
</evidence>
<accession>A0A670JP10</accession>
<comment type="similarity">
    <text evidence="3">Belongs to the SLA2 family.</text>
</comment>
<comment type="subunit">
    <text evidence="12">Homodimer. Interacts with actin; homodimerization promotes actin binding. Interacts with CLTB. Interacts with HIP1. Interacts (via ENTH and I/LWEQ domains) with BCL2L10.</text>
</comment>
<evidence type="ECO:0000256" key="1">
    <source>
        <dbReference type="ARBA" id="ARBA00004156"/>
    </source>
</evidence>
<evidence type="ECO:0000256" key="15">
    <source>
        <dbReference type="SAM" id="MobiDB-lite"/>
    </source>
</evidence>
<keyword evidence="4" id="KW-0963">Cytoplasm</keyword>
<dbReference type="Ensembl" id="ENSPMRT00000027752.1">
    <property type="protein sequence ID" value="ENSPMRP00000026151.1"/>
    <property type="gene ID" value="ENSPMRG00000016701.1"/>
</dbReference>
<keyword evidence="8" id="KW-0472">Membrane</keyword>
<feature type="region of interest" description="Disordered" evidence="15">
    <location>
        <begin position="886"/>
        <end position="914"/>
    </location>
</feature>
<dbReference type="SMART" id="SM00273">
    <property type="entry name" value="ENTH"/>
    <property type="match status" value="1"/>
</dbReference>
<dbReference type="Pfam" id="PF01608">
    <property type="entry name" value="I_LWEQ"/>
    <property type="match status" value="1"/>
</dbReference>
<dbReference type="Gene3D" id="1.25.40.90">
    <property type="match status" value="1"/>
</dbReference>
<reference evidence="18" key="2">
    <citation type="submission" date="2025-08" db="UniProtKB">
        <authorList>
            <consortium name="Ensembl"/>
        </authorList>
    </citation>
    <scope>IDENTIFICATION</scope>
</reference>
<keyword evidence="5" id="KW-0254">Endocytosis</keyword>
<keyword evidence="7 14" id="KW-0175">Coiled coil</keyword>
<proteinExistence type="inferred from homology"/>
<evidence type="ECO:0000256" key="2">
    <source>
        <dbReference type="ARBA" id="ARBA00004556"/>
    </source>
</evidence>
<evidence type="ECO:0000313" key="18">
    <source>
        <dbReference type="Ensembl" id="ENSPMRP00000026151.1"/>
    </source>
</evidence>
<dbReference type="GO" id="GO:0042803">
    <property type="term" value="F:protein homodimerization activity"/>
    <property type="evidence" value="ECO:0007669"/>
    <property type="project" value="UniProtKB-ARBA"/>
</dbReference>
<evidence type="ECO:0000256" key="14">
    <source>
        <dbReference type="SAM" id="Coils"/>
    </source>
</evidence>
<dbReference type="GeneTree" id="ENSGT00940000153594"/>
<dbReference type="Gene3D" id="6.10.250.920">
    <property type="match status" value="1"/>
</dbReference>
<dbReference type="SUPFAM" id="SSF48464">
    <property type="entry name" value="ENTH/VHS domain"/>
    <property type="match status" value="1"/>
</dbReference>
<dbReference type="GO" id="GO:0051050">
    <property type="term" value="P:positive regulation of transport"/>
    <property type="evidence" value="ECO:0007669"/>
    <property type="project" value="UniProtKB-ARBA"/>
</dbReference>
<evidence type="ECO:0000256" key="6">
    <source>
        <dbReference type="ARBA" id="ARBA00022990"/>
    </source>
</evidence>
<organism evidence="18 19">
    <name type="scientific">Podarcis muralis</name>
    <name type="common">Wall lizard</name>
    <name type="synonym">Lacerta muralis</name>
    <dbReference type="NCBI Taxonomy" id="64176"/>
    <lineage>
        <taxon>Eukaryota</taxon>
        <taxon>Metazoa</taxon>
        <taxon>Chordata</taxon>
        <taxon>Craniata</taxon>
        <taxon>Vertebrata</taxon>
        <taxon>Euteleostomi</taxon>
        <taxon>Lepidosauria</taxon>
        <taxon>Squamata</taxon>
        <taxon>Bifurcata</taxon>
        <taxon>Unidentata</taxon>
        <taxon>Episquamata</taxon>
        <taxon>Laterata</taxon>
        <taxon>Lacertibaenia</taxon>
        <taxon>Lacertidae</taxon>
        <taxon>Podarcis</taxon>
    </lineage>
</organism>
<comment type="function">
    <text evidence="11">Component of clathrin-coated pits and vesicles, that may link the endocytic machinery to the actin cytoskeleton. Binds 3-phosphoinositides (via ENTH domain). May act through the ENTH domain to promote cell survival by stabilizing receptor tyrosine kinases following ligand-induced endocytosis.</text>
</comment>
<evidence type="ECO:0000259" key="17">
    <source>
        <dbReference type="PROSITE" id="PS50945"/>
    </source>
</evidence>
<dbReference type="GO" id="GO:0035615">
    <property type="term" value="F:clathrin adaptor activity"/>
    <property type="evidence" value="ECO:0007669"/>
    <property type="project" value="TreeGrafter"/>
</dbReference>
<dbReference type="GO" id="GO:0032051">
    <property type="term" value="F:clathrin light chain binding"/>
    <property type="evidence" value="ECO:0007669"/>
    <property type="project" value="TreeGrafter"/>
</dbReference>
<dbReference type="InterPro" id="IPR032422">
    <property type="entry name" value="HIP1_clath-bd"/>
</dbReference>
<dbReference type="Gene3D" id="1.20.5.1700">
    <property type="match status" value="1"/>
</dbReference>
<gene>
    <name evidence="18" type="primary">HIP1</name>
</gene>
<dbReference type="InterPro" id="IPR002558">
    <property type="entry name" value="ILWEQ_dom"/>
</dbReference>
<dbReference type="PROSITE" id="PS50942">
    <property type="entry name" value="ENTH"/>
    <property type="match status" value="1"/>
</dbReference>
<reference evidence="18 19" key="1">
    <citation type="journal article" date="2019" name="Proc. Natl. Acad. Sci. U.S.A.">
        <title>Regulatory changes in pterin and carotenoid genes underlie balanced color polymorphisms in the wall lizard.</title>
        <authorList>
            <person name="Andrade P."/>
            <person name="Pinho C."/>
            <person name="Perez I de Lanuza G."/>
            <person name="Afonso S."/>
            <person name="Brejcha J."/>
            <person name="Rubin C.J."/>
            <person name="Wallerman O."/>
            <person name="Pereira P."/>
            <person name="Sabatino S.J."/>
            <person name="Bellati A."/>
            <person name="Pellitteri-Rosa D."/>
            <person name="Bosakova Z."/>
            <person name="Bunikis I."/>
            <person name="Carretero M.A."/>
            <person name="Feiner N."/>
            <person name="Marsik P."/>
            <person name="Pauperio F."/>
            <person name="Salvi D."/>
            <person name="Soler L."/>
            <person name="While G.M."/>
            <person name="Uller T."/>
            <person name="Font E."/>
            <person name="Andersson L."/>
            <person name="Carneiro M."/>
        </authorList>
    </citation>
    <scope>NUCLEOTIDE SEQUENCE</scope>
</reference>
<dbReference type="GO" id="GO:0043325">
    <property type="term" value="F:phosphatidylinositol-3,4-bisphosphate binding"/>
    <property type="evidence" value="ECO:0007669"/>
    <property type="project" value="TreeGrafter"/>
</dbReference>
<dbReference type="SMART" id="SM00307">
    <property type="entry name" value="ILWEQ"/>
    <property type="match status" value="1"/>
</dbReference>
<feature type="coiled-coil region" evidence="14">
    <location>
        <begin position="324"/>
        <end position="476"/>
    </location>
</feature>
<evidence type="ECO:0000256" key="5">
    <source>
        <dbReference type="ARBA" id="ARBA00022583"/>
    </source>
</evidence>
<evidence type="ECO:0000256" key="13">
    <source>
        <dbReference type="ARBA" id="ARBA00073599"/>
    </source>
</evidence>
<reference evidence="18" key="3">
    <citation type="submission" date="2025-09" db="UniProtKB">
        <authorList>
            <consortium name="Ensembl"/>
        </authorList>
    </citation>
    <scope>IDENTIFICATION</scope>
</reference>
<name>A0A670JP10_PODMU</name>
<feature type="compositionally biased region" description="Polar residues" evidence="15">
    <location>
        <begin position="895"/>
        <end position="905"/>
    </location>
</feature>
<dbReference type="FunFam" id="1.25.40.90:FF:000012">
    <property type="entry name" value="Huntingtin interacting protein 1-related"/>
    <property type="match status" value="1"/>
</dbReference>
<dbReference type="Proteomes" id="UP000472272">
    <property type="component" value="Chromosome 15"/>
</dbReference>
<dbReference type="GO" id="GO:0030100">
    <property type="term" value="P:regulation of endocytosis"/>
    <property type="evidence" value="ECO:0007669"/>
    <property type="project" value="UniProtKB-ARBA"/>
</dbReference>
<sequence>PPLGEDSTVSINKAINAQEVAVKEKHARNILLEFGAHTFWAVVSRLPLSSNAVLCWKFCHVFHKLLRDGHPNVLKDSVRYKSELSDTSRMWGHLSEGYGQLCSIYLKLLRTKMEFHTKNPRFPGNLQMSDRQLDETGENDVNNFFQLTVEMFDYLECELNLFQTVFSSLDMSRSVSVTASGQCRLAPLIQVILDCSHLYDYTVKLLFKLHSCLPADTLQGHRDRFLEQFKKLKDLFYRSSNLQYFKRLIQIPQLPENPPNFLRASALSEHISPVVVIPVEASSPDSEPIMDLVEMETSSQKVSEGAELLNNDPFNFNSQNGMTKDDNHRLVQQLKGRINELEAELAEQQHLKQQALDESDFLRTELDELKKRHEDTEKAQRSLTEIERKAQATEQRYTKLKEKYSELVQNHADLLRKNAEVTKQVTVARQVQGDVERDKKELEDSFQRLSEQVEVLEALRRELIVSKQELQTLRSTIESSAQVRLSSLASSSEPPPSCQQLHPFVSGIFFSTLHGKSKRWALWQKHLAVFLLEDFNEPGRITCAWSHVFSSPFLDVSSLLSHVALFGHLVGDTIVQASATSHMAPMEAADMLLEACRQCGSEALCYLGTLKDRASLESANCAAVRNCLGRITAIGEDLRPKGLDIKQEELGDLVDKEMAATAAAIEMAASRIEEMLSKSRAGDTGAKLEVNERILGSCTGLMQAIQVLVKASKDLQREIVESGRGAASPKEFYARNSRWTEGLISASKAVGWGATVLVDAADLVVQGKGKFEELMVCSHEIAASTAQLVAASKVKADKDSANLSKLQTASRGVNQATARVVATTKSGMSQIQETGQFLNLKLERQEMDSQVRVLELENQLQKERQRLGELRKKHYELAGVAEGWDENGESAELPTCQSPATSCQTSKEETEACS</sequence>